<organism evidence="7 8">
    <name type="scientific">Castellaniella hirudinis</name>
    <dbReference type="NCBI Taxonomy" id="1144617"/>
    <lineage>
        <taxon>Bacteria</taxon>
        <taxon>Pseudomonadati</taxon>
        <taxon>Pseudomonadota</taxon>
        <taxon>Betaproteobacteria</taxon>
        <taxon>Burkholderiales</taxon>
        <taxon>Alcaligenaceae</taxon>
        <taxon>Castellaniella</taxon>
    </lineage>
</organism>
<dbReference type="SMART" id="SM00382">
    <property type="entry name" value="AAA"/>
    <property type="match status" value="1"/>
</dbReference>
<dbReference type="InterPro" id="IPR003593">
    <property type="entry name" value="AAA+_ATPase"/>
</dbReference>
<dbReference type="Gene3D" id="3.40.50.300">
    <property type="entry name" value="P-loop containing nucleotide triphosphate hydrolases"/>
    <property type="match status" value="1"/>
</dbReference>
<comment type="similarity">
    <text evidence="1">Belongs to the ABC transporter superfamily.</text>
</comment>
<proteinExistence type="inferred from homology"/>
<dbReference type="CDD" id="cd03293">
    <property type="entry name" value="ABC_NrtD_SsuB_transporters"/>
    <property type="match status" value="1"/>
</dbReference>
<keyword evidence="3" id="KW-0472">Membrane</keyword>
<keyword evidence="5 7" id="KW-0067">ATP-binding</keyword>
<keyword evidence="4" id="KW-0547">Nucleotide-binding</keyword>
<comment type="caution">
    <text evidence="7">The sequence shown here is derived from an EMBL/GenBank/DDBJ whole genome shotgun (WGS) entry which is preliminary data.</text>
</comment>
<gene>
    <name evidence="7" type="ORF">ACFO0J_15670</name>
</gene>
<evidence type="ECO:0000256" key="5">
    <source>
        <dbReference type="ARBA" id="ARBA00022840"/>
    </source>
</evidence>
<accession>A0ABV8S2Y5</accession>
<evidence type="ECO:0000256" key="2">
    <source>
        <dbReference type="ARBA" id="ARBA00022448"/>
    </source>
</evidence>
<protein>
    <submittedName>
        <fullName evidence="7">ABC transporter ATP-binding protein</fullName>
    </submittedName>
</protein>
<name>A0ABV8S2Y5_9BURK</name>
<dbReference type="SUPFAM" id="SSF52540">
    <property type="entry name" value="P-loop containing nucleoside triphosphate hydrolases"/>
    <property type="match status" value="1"/>
</dbReference>
<dbReference type="PROSITE" id="PS00211">
    <property type="entry name" value="ABC_TRANSPORTER_1"/>
    <property type="match status" value="1"/>
</dbReference>
<dbReference type="PANTHER" id="PTHR42788">
    <property type="entry name" value="TAURINE IMPORT ATP-BINDING PROTEIN-RELATED"/>
    <property type="match status" value="1"/>
</dbReference>
<evidence type="ECO:0000256" key="3">
    <source>
        <dbReference type="ARBA" id="ARBA00022475"/>
    </source>
</evidence>
<dbReference type="EMBL" id="JBHSDY010000010">
    <property type="protein sequence ID" value="MFC4299482.1"/>
    <property type="molecule type" value="Genomic_DNA"/>
</dbReference>
<evidence type="ECO:0000259" key="6">
    <source>
        <dbReference type="PROSITE" id="PS50893"/>
    </source>
</evidence>
<evidence type="ECO:0000256" key="1">
    <source>
        <dbReference type="ARBA" id="ARBA00005417"/>
    </source>
</evidence>
<feature type="domain" description="ABC transporter" evidence="6">
    <location>
        <begin position="20"/>
        <end position="249"/>
    </location>
</feature>
<dbReference type="RefSeq" id="WP_376814013.1">
    <property type="nucleotide sequence ID" value="NZ_JBHSDY010000010.1"/>
</dbReference>
<dbReference type="PANTHER" id="PTHR42788:SF13">
    <property type="entry name" value="ALIPHATIC SULFONATES IMPORT ATP-BINDING PROTEIN SSUB"/>
    <property type="match status" value="1"/>
</dbReference>
<dbReference type="Pfam" id="PF00005">
    <property type="entry name" value="ABC_tran"/>
    <property type="match status" value="1"/>
</dbReference>
<evidence type="ECO:0000313" key="7">
    <source>
        <dbReference type="EMBL" id="MFC4299482.1"/>
    </source>
</evidence>
<keyword evidence="8" id="KW-1185">Reference proteome</keyword>
<dbReference type="InterPro" id="IPR027417">
    <property type="entry name" value="P-loop_NTPase"/>
</dbReference>
<evidence type="ECO:0000256" key="4">
    <source>
        <dbReference type="ARBA" id="ARBA00022741"/>
    </source>
</evidence>
<dbReference type="GO" id="GO:0005524">
    <property type="term" value="F:ATP binding"/>
    <property type="evidence" value="ECO:0007669"/>
    <property type="project" value="UniProtKB-KW"/>
</dbReference>
<keyword evidence="2" id="KW-0813">Transport</keyword>
<reference evidence="8" key="1">
    <citation type="journal article" date="2019" name="Int. J. Syst. Evol. Microbiol.">
        <title>The Global Catalogue of Microorganisms (GCM) 10K type strain sequencing project: providing services to taxonomists for standard genome sequencing and annotation.</title>
        <authorList>
            <consortium name="The Broad Institute Genomics Platform"/>
            <consortium name="The Broad Institute Genome Sequencing Center for Infectious Disease"/>
            <person name="Wu L."/>
            <person name="Ma J."/>
        </authorList>
    </citation>
    <scope>NUCLEOTIDE SEQUENCE [LARGE SCALE GENOMIC DNA]</scope>
    <source>
        <strain evidence="8">CGMCC 1.19029</strain>
    </source>
</reference>
<dbReference type="InterPro" id="IPR050166">
    <property type="entry name" value="ABC_transporter_ATP-bind"/>
</dbReference>
<dbReference type="InterPro" id="IPR003439">
    <property type="entry name" value="ABC_transporter-like_ATP-bd"/>
</dbReference>
<evidence type="ECO:0000313" key="8">
    <source>
        <dbReference type="Proteomes" id="UP001595756"/>
    </source>
</evidence>
<dbReference type="Proteomes" id="UP001595756">
    <property type="component" value="Unassembled WGS sequence"/>
</dbReference>
<keyword evidence="3" id="KW-1003">Cell membrane</keyword>
<dbReference type="InterPro" id="IPR017871">
    <property type="entry name" value="ABC_transporter-like_CS"/>
</dbReference>
<sequence length="284" mass="31075">MSTEISGIGGGRQRDGAIEVKDLNVQYRSNGGLIKAVDAFSLDVAPGEFVCLLGPSGCGKSTILNVMAGFIPASSGSVRLDGELVTEAGQDRGVVFQRYVLFPWLNVLQNVEYGLKVRGVDKALRQQKAREYLHLVGLAGFEQKYPKELSGGMQQRVGIARVLVNGPKVMLMDEPFGALDSQTRYMMQELTLKVSQKDGTTIIFVTHDLDEALLLGDRICVITASPGRVKEVITNPIPGPRSTEIASLPEYVETRRRIYEMLRDEIQRSFAQEAEKLGVSKVGA</sequence>
<dbReference type="PROSITE" id="PS50893">
    <property type="entry name" value="ABC_TRANSPORTER_2"/>
    <property type="match status" value="1"/>
</dbReference>